<feature type="transmembrane region" description="Helical" evidence="5">
    <location>
        <begin position="171"/>
        <end position="189"/>
    </location>
</feature>
<feature type="transmembrane region" description="Helical" evidence="5">
    <location>
        <begin position="139"/>
        <end position="159"/>
    </location>
</feature>
<evidence type="ECO:0000313" key="6">
    <source>
        <dbReference type="EMBL" id="ANI92890.1"/>
    </source>
</evidence>
<feature type="transmembrane region" description="Helical" evidence="5">
    <location>
        <begin position="100"/>
        <end position="127"/>
    </location>
</feature>
<feature type="transmembrane region" description="Helical" evidence="5">
    <location>
        <begin position="231"/>
        <end position="252"/>
    </location>
</feature>
<keyword evidence="7" id="KW-1185">Reference proteome</keyword>
<protein>
    <submittedName>
        <fullName evidence="6">Putative sodium-dependent transporter YocS</fullName>
    </submittedName>
</protein>
<dbReference type="AlphaFoldDB" id="A0A173LQH1"/>
<keyword evidence="4 5" id="KW-0472">Membrane</keyword>
<feature type="transmembrane region" description="Helical" evidence="5">
    <location>
        <begin position="258"/>
        <end position="280"/>
    </location>
</feature>
<comment type="subcellular location">
    <subcellularLocation>
        <location evidence="1">Membrane</location>
        <topology evidence="1">Multi-pass membrane protein</topology>
    </subcellularLocation>
</comment>
<keyword evidence="3 5" id="KW-1133">Transmembrane helix</keyword>
<reference evidence="6 7" key="1">
    <citation type="submission" date="2016-06" db="EMBL/GenBank/DDBJ databases">
        <title>Complete genome sequence of a saline-alkali tolerant type strain Dietzia timorensis ID05-A0528T.</title>
        <authorList>
            <person name="Wu X."/>
        </authorList>
    </citation>
    <scope>NUCLEOTIDE SEQUENCE [LARGE SCALE GENOMIC DNA]</scope>
    <source>
        <strain evidence="6 7">ID05-A0528</strain>
    </source>
</reference>
<feature type="transmembrane region" description="Helical" evidence="5">
    <location>
        <begin position="6"/>
        <end position="28"/>
    </location>
</feature>
<evidence type="ECO:0000256" key="5">
    <source>
        <dbReference type="SAM" id="Phobius"/>
    </source>
</evidence>
<dbReference type="InterPro" id="IPR038770">
    <property type="entry name" value="Na+/solute_symporter_sf"/>
</dbReference>
<evidence type="ECO:0000313" key="7">
    <source>
        <dbReference type="Proteomes" id="UP000186104"/>
    </source>
</evidence>
<dbReference type="RefSeq" id="WP_067475085.1">
    <property type="nucleotide sequence ID" value="NZ_CP015961.1"/>
</dbReference>
<keyword evidence="2 5" id="KW-0812">Transmembrane</keyword>
<dbReference type="GO" id="GO:0016020">
    <property type="term" value="C:membrane"/>
    <property type="evidence" value="ECO:0007669"/>
    <property type="project" value="UniProtKB-SubCell"/>
</dbReference>
<dbReference type="InterPro" id="IPR002657">
    <property type="entry name" value="BilAc:Na_symport/Acr3"/>
</dbReference>
<dbReference type="InterPro" id="IPR004710">
    <property type="entry name" value="Bilac:Na_transpt"/>
</dbReference>
<dbReference type="Gene3D" id="1.20.1530.20">
    <property type="match status" value="1"/>
</dbReference>
<dbReference type="Pfam" id="PF01758">
    <property type="entry name" value="SBF"/>
    <property type="match status" value="1"/>
</dbReference>
<dbReference type="STRING" id="499555.BJL86_2123"/>
<dbReference type="EMBL" id="CP015961">
    <property type="protein sequence ID" value="ANI92890.1"/>
    <property type="molecule type" value="Genomic_DNA"/>
</dbReference>
<dbReference type="PANTHER" id="PTHR10361:SF24">
    <property type="entry name" value="P3 PROTEIN"/>
    <property type="match status" value="1"/>
</dbReference>
<proteinExistence type="predicted"/>
<evidence type="ECO:0000256" key="2">
    <source>
        <dbReference type="ARBA" id="ARBA00022692"/>
    </source>
</evidence>
<dbReference type="KEGG" id="dtm:BJL86_2123"/>
<gene>
    <name evidence="6" type="ORF">BJL86_2123</name>
</gene>
<accession>A0A173LQH1</accession>
<feature type="transmembrane region" description="Helical" evidence="5">
    <location>
        <begin position="68"/>
        <end position="88"/>
    </location>
</feature>
<organism evidence="6 7">
    <name type="scientific">Dietzia timorensis</name>
    <dbReference type="NCBI Taxonomy" id="499555"/>
    <lineage>
        <taxon>Bacteria</taxon>
        <taxon>Bacillati</taxon>
        <taxon>Actinomycetota</taxon>
        <taxon>Actinomycetes</taxon>
        <taxon>Mycobacteriales</taxon>
        <taxon>Dietziaceae</taxon>
        <taxon>Dietzia</taxon>
    </lineage>
</organism>
<feature type="transmembrane region" description="Helical" evidence="5">
    <location>
        <begin position="40"/>
        <end position="62"/>
    </location>
</feature>
<sequence length="301" mass="31798">MENSGFLTTALPLALAIIMLGLGLGLTVDDFKRIGRNPRAVLIALGIQLVILPAIALALIYLVGLRGALAVGVILLAASPGGTTANLFSHLFRGDVALNVSLTAINSVIAVFTLPLFTNIALALFLPESDEIGLQFGKAAQVFAIVLLPVVIGMTIRRVWPGIAARSDRPVRIFSVIVLAAITVGAIAAERENVLEYLTDVGVVTGLFCLFSLSIGYFLSRTLKLSHRQSVAASMEIGVHNTTIAMTIGMSVMGSAELAIPAAVYSILMYILAPIFGFAITRGRRGDDESERDAQPSAVVR</sequence>
<name>A0A173LQH1_9ACTN</name>
<dbReference type="Proteomes" id="UP000186104">
    <property type="component" value="Chromosome"/>
</dbReference>
<evidence type="ECO:0000256" key="4">
    <source>
        <dbReference type="ARBA" id="ARBA00023136"/>
    </source>
</evidence>
<evidence type="ECO:0000256" key="3">
    <source>
        <dbReference type="ARBA" id="ARBA00022989"/>
    </source>
</evidence>
<dbReference type="PANTHER" id="PTHR10361">
    <property type="entry name" value="SODIUM-BILE ACID COTRANSPORTER"/>
    <property type="match status" value="1"/>
</dbReference>
<feature type="transmembrane region" description="Helical" evidence="5">
    <location>
        <begin position="201"/>
        <end position="219"/>
    </location>
</feature>
<evidence type="ECO:0000256" key="1">
    <source>
        <dbReference type="ARBA" id="ARBA00004141"/>
    </source>
</evidence>
<dbReference type="OrthoDB" id="9806785at2"/>